<dbReference type="Proteomes" id="UP000186308">
    <property type="component" value="Unassembled WGS sequence"/>
</dbReference>
<dbReference type="SUPFAM" id="SSF52540">
    <property type="entry name" value="P-loop containing nucleoside triphosphate hydrolases"/>
    <property type="match status" value="1"/>
</dbReference>
<dbReference type="GO" id="GO:0005524">
    <property type="term" value="F:ATP binding"/>
    <property type="evidence" value="ECO:0007669"/>
    <property type="project" value="UniProtKB-KW"/>
</dbReference>
<dbReference type="GO" id="GO:0015658">
    <property type="term" value="F:branched-chain amino acid transmembrane transporter activity"/>
    <property type="evidence" value="ECO:0007669"/>
    <property type="project" value="TreeGrafter"/>
</dbReference>
<dbReference type="InterPro" id="IPR027417">
    <property type="entry name" value="P-loop_NTPase"/>
</dbReference>
<dbReference type="InterPro" id="IPR003439">
    <property type="entry name" value="ABC_transporter-like_ATP-bd"/>
</dbReference>
<reference evidence="7 8" key="1">
    <citation type="submission" date="2017-01" db="EMBL/GenBank/DDBJ databases">
        <authorList>
            <person name="Varghese N."/>
            <person name="Submissions S."/>
        </authorList>
    </citation>
    <scope>NUCLEOTIDE SEQUENCE [LARGE SCALE GENOMIC DNA]</scope>
    <source>
        <strain evidence="7 8">ATCC 35905</strain>
    </source>
</reference>
<organism evidence="7 8">
    <name type="scientific">Acidiphilium rubrum</name>
    <dbReference type="NCBI Taxonomy" id="526"/>
    <lineage>
        <taxon>Bacteria</taxon>
        <taxon>Pseudomonadati</taxon>
        <taxon>Pseudomonadota</taxon>
        <taxon>Alphaproteobacteria</taxon>
        <taxon>Acetobacterales</taxon>
        <taxon>Acidocellaceae</taxon>
        <taxon>Acidiphilium</taxon>
    </lineage>
</organism>
<accession>A0A8G2CML8</accession>
<dbReference type="InterPro" id="IPR003593">
    <property type="entry name" value="AAA+_ATPase"/>
</dbReference>
<keyword evidence="5" id="KW-0029">Amino-acid transport</keyword>
<keyword evidence="4 7" id="KW-0067">ATP-binding</keyword>
<gene>
    <name evidence="7" type="ORF">SAMN05421828_11380</name>
</gene>
<dbReference type="SMART" id="SM00382">
    <property type="entry name" value="AAA"/>
    <property type="match status" value="1"/>
</dbReference>
<evidence type="ECO:0000256" key="3">
    <source>
        <dbReference type="ARBA" id="ARBA00022741"/>
    </source>
</evidence>
<evidence type="ECO:0000256" key="5">
    <source>
        <dbReference type="ARBA" id="ARBA00022970"/>
    </source>
</evidence>
<dbReference type="EMBL" id="FTNE01000013">
    <property type="protein sequence ID" value="SIR00952.1"/>
    <property type="molecule type" value="Genomic_DNA"/>
</dbReference>
<dbReference type="CDD" id="cd03224">
    <property type="entry name" value="ABC_TM1139_LivF_branched"/>
    <property type="match status" value="1"/>
</dbReference>
<dbReference type="Pfam" id="PF00005">
    <property type="entry name" value="ABC_tran"/>
    <property type="match status" value="1"/>
</dbReference>
<dbReference type="InterPro" id="IPR052156">
    <property type="entry name" value="BCAA_Transport_ATP-bd_LivF"/>
</dbReference>
<dbReference type="PROSITE" id="PS00211">
    <property type="entry name" value="ABC_TRANSPORTER_1"/>
    <property type="match status" value="1"/>
</dbReference>
<dbReference type="PROSITE" id="PS50893">
    <property type="entry name" value="ABC_TRANSPORTER_2"/>
    <property type="match status" value="1"/>
</dbReference>
<dbReference type="AlphaFoldDB" id="A0A8G2CML8"/>
<dbReference type="Gene3D" id="3.40.50.300">
    <property type="entry name" value="P-loop containing nucleotide triphosphate hydrolases"/>
    <property type="match status" value="1"/>
</dbReference>
<evidence type="ECO:0000256" key="2">
    <source>
        <dbReference type="ARBA" id="ARBA00022448"/>
    </source>
</evidence>
<proteinExistence type="inferred from homology"/>
<dbReference type="InterPro" id="IPR017871">
    <property type="entry name" value="ABC_transporter-like_CS"/>
</dbReference>
<feature type="domain" description="ABC transporter" evidence="6">
    <location>
        <begin position="5"/>
        <end position="238"/>
    </location>
</feature>
<sequence length="242" mass="26464">MPNMLEVRNISARYGNVTALHDVSLTVGQGEIIVLLGVNGAGKSTTLKTISGLLHPVRGGITFEGEAIDRMSPESIVRRGIAHVPEGRHVFPGLTVRENLVMGTSNRKVTRAETESDIERILEIFPDLKRLYTQMGWSLSGGQQQMLAIGRGLMARPKLLMLDEPSLGLAPVIIKQVFRTIKSINEAGMTILLVEQNVGLSLKIAHRAYLLETGRMIRTDTADALREDDGFRNALLGVTADE</sequence>
<dbReference type="PANTHER" id="PTHR43820">
    <property type="entry name" value="HIGH-AFFINITY BRANCHED-CHAIN AMINO ACID TRANSPORT ATP-BINDING PROTEIN LIVF"/>
    <property type="match status" value="1"/>
</dbReference>
<dbReference type="RefSeq" id="WP_029311742.1">
    <property type="nucleotide sequence ID" value="NZ_FTNE01000013.1"/>
</dbReference>
<evidence type="ECO:0000256" key="4">
    <source>
        <dbReference type="ARBA" id="ARBA00022840"/>
    </source>
</evidence>
<protein>
    <submittedName>
        <fullName evidence="7">Amino acid/amide ABC transporter ATP-binding protein 2, HAAT family</fullName>
    </submittedName>
</protein>
<keyword evidence="8" id="KW-1185">Reference proteome</keyword>
<evidence type="ECO:0000313" key="8">
    <source>
        <dbReference type="Proteomes" id="UP000186308"/>
    </source>
</evidence>
<dbReference type="PANTHER" id="PTHR43820:SF4">
    <property type="entry name" value="HIGH-AFFINITY BRANCHED-CHAIN AMINO ACID TRANSPORT ATP-BINDING PROTEIN LIVF"/>
    <property type="match status" value="1"/>
</dbReference>
<evidence type="ECO:0000259" key="6">
    <source>
        <dbReference type="PROSITE" id="PS50893"/>
    </source>
</evidence>
<dbReference type="GO" id="GO:0015807">
    <property type="term" value="P:L-amino acid transport"/>
    <property type="evidence" value="ECO:0007669"/>
    <property type="project" value="TreeGrafter"/>
</dbReference>
<name>A0A8G2CML8_ACIRU</name>
<keyword evidence="3" id="KW-0547">Nucleotide-binding</keyword>
<evidence type="ECO:0000313" key="7">
    <source>
        <dbReference type="EMBL" id="SIR00952.1"/>
    </source>
</evidence>
<dbReference type="GO" id="GO:0016887">
    <property type="term" value="F:ATP hydrolysis activity"/>
    <property type="evidence" value="ECO:0007669"/>
    <property type="project" value="InterPro"/>
</dbReference>
<evidence type="ECO:0000256" key="1">
    <source>
        <dbReference type="ARBA" id="ARBA00005417"/>
    </source>
</evidence>
<comment type="caution">
    <text evidence="7">The sequence shown here is derived from an EMBL/GenBank/DDBJ whole genome shotgun (WGS) entry which is preliminary data.</text>
</comment>
<keyword evidence="2" id="KW-0813">Transport</keyword>
<comment type="similarity">
    <text evidence="1">Belongs to the ABC transporter superfamily.</text>
</comment>